<dbReference type="Pfam" id="PF00173">
    <property type="entry name" value="Cyt-b5"/>
    <property type="match status" value="1"/>
</dbReference>
<dbReference type="Gene3D" id="1.10.540.10">
    <property type="entry name" value="Acyl-CoA dehydrogenase/oxidase, N-terminal domain"/>
    <property type="match status" value="1"/>
</dbReference>
<dbReference type="SUPFAM" id="SSF55856">
    <property type="entry name" value="Cytochrome b5-like heme/steroid binding domain"/>
    <property type="match status" value="1"/>
</dbReference>
<evidence type="ECO:0000256" key="9">
    <source>
        <dbReference type="SAM" id="MobiDB-lite"/>
    </source>
</evidence>
<dbReference type="SUPFAM" id="SSF47203">
    <property type="entry name" value="Acyl-CoA dehydrogenase C-terminal domain-like"/>
    <property type="match status" value="1"/>
</dbReference>
<accession>A0A077WQM7</accession>
<dbReference type="GO" id="GO:0046872">
    <property type="term" value="F:metal ion binding"/>
    <property type="evidence" value="ECO:0007669"/>
    <property type="project" value="UniProtKB-KW"/>
</dbReference>
<keyword evidence="6" id="KW-0274">FAD</keyword>
<dbReference type="InterPro" id="IPR036400">
    <property type="entry name" value="Cyt_B5-like_heme/steroid_sf"/>
</dbReference>
<dbReference type="Gene3D" id="1.20.140.10">
    <property type="entry name" value="Butyryl-CoA Dehydrogenase, subunit A, domain 3"/>
    <property type="match status" value="1"/>
</dbReference>
<dbReference type="Pfam" id="PF02770">
    <property type="entry name" value="Acyl-CoA_dh_M"/>
    <property type="match status" value="1"/>
</dbReference>
<proteinExistence type="inferred from homology"/>
<dbReference type="InterPro" id="IPR009100">
    <property type="entry name" value="AcylCoA_DH/oxidase_NM_dom_sf"/>
</dbReference>
<dbReference type="FunFam" id="2.40.110.10:FF:000002">
    <property type="entry name" value="Acyl-CoA dehydrogenase fadE12"/>
    <property type="match status" value="1"/>
</dbReference>
<sequence length="546" mass="60118">MKTYTVEEVAQHNKADDIWIIIDGKVFDVTKFVNEHPGGKKVLVKMAGKDASKKFKQFHNAAIMQKVGLPLQIGVIAGADDAASAPAPAAPATNATKKSTPATLTHPQQLVMADEARFGDGIPYGDPSWYQEWNSPYYNESHIRLRKIVREFVDKELMPYAHDWSEAKAIPREVVKKVGQMGLLAAACGAGTNPQIAGNKALNPYGLPGVKPEEFDIFHEFICIDELSRTGAGTIIWGLQGGLSIALPPVMNFARDEVRNKVVPGCLSGEKFIALAITEPTHGSDVSGLQTTAKDMGDYFLLNGEKKWITQGSYADYYTVACRTGGPGMGGISLLLVEREFPGVNARPMDVSGMWGSGTSYITFEDVKVPKTHLIGEVNKGFKYIMHNFNHERLGIIMQANRYARACIEEAFAYALKRKTFGVRLIDHPVIRNKFGHMIRQVEATHAWLENVLYQVKTLPAETQPERLGGPVALLKAQATQTFEYCAREAGQVFGGLAYTRGGQAERVERGTREVRAFTVPGGSEEIMLDLGVRQALKNYEKKNKL</sequence>
<dbReference type="SUPFAM" id="SSF56645">
    <property type="entry name" value="Acyl-CoA dehydrogenase NM domain-like"/>
    <property type="match status" value="1"/>
</dbReference>
<comment type="similarity">
    <text evidence="2">Belongs to the acyl-CoA dehydrogenase family.</text>
</comment>
<dbReference type="GO" id="GO:0033539">
    <property type="term" value="P:fatty acid beta-oxidation using acyl-CoA dehydrogenase"/>
    <property type="evidence" value="ECO:0007669"/>
    <property type="project" value="TreeGrafter"/>
</dbReference>
<organism evidence="11">
    <name type="scientific">Lichtheimia ramosa</name>
    <dbReference type="NCBI Taxonomy" id="688394"/>
    <lineage>
        <taxon>Eukaryota</taxon>
        <taxon>Fungi</taxon>
        <taxon>Fungi incertae sedis</taxon>
        <taxon>Mucoromycota</taxon>
        <taxon>Mucoromycotina</taxon>
        <taxon>Mucoromycetes</taxon>
        <taxon>Mucorales</taxon>
        <taxon>Lichtheimiaceae</taxon>
        <taxon>Lichtheimia</taxon>
    </lineage>
</organism>
<evidence type="ECO:0000256" key="4">
    <source>
        <dbReference type="ARBA" id="ARBA00022630"/>
    </source>
</evidence>
<dbReference type="FunFam" id="3.10.120.10:FF:000007">
    <property type="entry name" value="Sulfite oxidase, mitochondrial"/>
    <property type="match status" value="1"/>
</dbReference>
<comment type="cofactor">
    <cofactor evidence="1">
        <name>FAD</name>
        <dbReference type="ChEBI" id="CHEBI:57692"/>
    </cofactor>
</comment>
<feature type="compositionally biased region" description="Low complexity" evidence="9">
    <location>
        <begin position="84"/>
        <end position="103"/>
    </location>
</feature>
<dbReference type="InterPro" id="IPR046373">
    <property type="entry name" value="Acyl-CoA_Oxase/DH_mid-dom_sf"/>
</dbReference>
<dbReference type="InterPro" id="IPR001199">
    <property type="entry name" value="Cyt_B5-like_heme/steroid-bd"/>
</dbReference>
<reference evidence="11" key="1">
    <citation type="journal article" date="2014" name="Genome Announc.">
        <title>De novo whole-genome sequence and genome annotation of Lichtheimia ramosa.</title>
        <authorList>
            <person name="Linde J."/>
            <person name="Schwartze V."/>
            <person name="Binder U."/>
            <person name="Lass-Florl C."/>
            <person name="Voigt K."/>
            <person name="Horn F."/>
        </authorList>
    </citation>
    <scope>NUCLEOTIDE SEQUENCE</scope>
    <source>
        <strain evidence="11">JMRC FSU:6197</strain>
    </source>
</reference>
<evidence type="ECO:0000256" key="1">
    <source>
        <dbReference type="ARBA" id="ARBA00001974"/>
    </source>
</evidence>
<protein>
    <recommendedName>
        <fullName evidence="10">Cytochrome b5 heme-binding domain-containing protein</fullName>
    </recommendedName>
</protein>
<dbReference type="InterPro" id="IPR013786">
    <property type="entry name" value="AcylCoA_DH/ox_N"/>
</dbReference>
<dbReference type="AlphaFoldDB" id="A0A077WQM7"/>
<dbReference type="InterPro" id="IPR018506">
    <property type="entry name" value="Cyt_B5_heme-BS"/>
</dbReference>
<evidence type="ECO:0000259" key="10">
    <source>
        <dbReference type="PROSITE" id="PS50255"/>
    </source>
</evidence>
<dbReference type="InterPro" id="IPR009075">
    <property type="entry name" value="AcylCo_DH/oxidase_C"/>
</dbReference>
<dbReference type="OrthoDB" id="10254877at2759"/>
<keyword evidence="7" id="KW-0560">Oxidoreductase</keyword>
<dbReference type="PANTHER" id="PTHR48083">
    <property type="entry name" value="MEDIUM-CHAIN SPECIFIC ACYL-COA DEHYDROGENASE, MITOCHONDRIAL-RELATED"/>
    <property type="match status" value="1"/>
</dbReference>
<dbReference type="InterPro" id="IPR036250">
    <property type="entry name" value="AcylCo_DH-like_C"/>
</dbReference>
<dbReference type="Gene3D" id="2.40.110.10">
    <property type="entry name" value="Butyryl-CoA Dehydrogenase, subunit A, domain 2"/>
    <property type="match status" value="1"/>
</dbReference>
<keyword evidence="3" id="KW-0349">Heme</keyword>
<dbReference type="InterPro" id="IPR006091">
    <property type="entry name" value="Acyl-CoA_Oxase/DH_mid-dom"/>
</dbReference>
<dbReference type="InterPro" id="IPR050741">
    <property type="entry name" value="Acyl-CoA_dehydrogenase"/>
</dbReference>
<dbReference type="PROSITE" id="PS00191">
    <property type="entry name" value="CYTOCHROME_B5_1"/>
    <property type="match status" value="1"/>
</dbReference>
<name>A0A077WQM7_9FUNG</name>
<dbReference type="PANTHER" id="PTHR48083:SF28">
    <property type="entry name" value="ACYL-COA DEHYDROGENASE FAMILY PROTEIN (AFU_ORTHOLOGUE AFUA_6G10880)-RELATED"/>
    <property type="match status" value="1"/>
</dbReference>
<dbReference type="GO" id="GO:0005737">
    <property type="term" value="C:cytoplasm"/>
    <property type="evidence" value="ECO:0007669"/>
    <property type="project" value="TreeGrafter"/>
</dbReference>
<feature type="region of interest" description="Disordered" evidence="9">
    <location>
        <begin position="84"/>
        <end position="104"/>
    </location>
</feature>
<dbReference type="SMART" id="SM01117">
    <property type="entry name" value="Cyt-b5"/>
    <property type="match status" value="1"/>
</dbReference>
<dbReference type="GO" id="GO:0020037">
    <property type="term" value="F:heme binding"/>
    <property type="evidence" value="ECO:0007669"/>
    <property type="project" value="InterPro"/>
</dbReference>
<keyword evidence="4" id="KW-0285">Flavoprotein</keyword>
<evidence type="ECO:0000256" key="6">
    <source>
        <dbReference type="ARBA" id="ARBA00022827"/>
    </source>
</evidence>
<dbReference type="Pfam" id="PF00441">
    <property type="entry name" value="Acyl-CoA_dh_1"/>
    <property type="match status" value="1"/>
</dbReference>
<keyword evidence="8" id="KW-0408">Iron</keyword>
<dbReference type="PROSITE" id="PS50255">
    <property type="entry name" value="CYTOCHROME_B5_2"/>
    <property type="match status" value="1"/>
</dbReference>
<evidence type="ECO:0000256" key="7">
    <source>
        <dbReference type="ARBA" id="ARBA00023002"/>
    </source>
</evidence>
<dbReference type="Gene3D" id="3.10.120.10">
    <property type="entry name" value="Cytochrome b5-like heme/steroid binding domain"/>
    <property type="match status" value="1"/>
</dbReference>
<feature type="domain" description="Cytochrome b5 heme-binding" evidence="10">
    <location>
        <begin position="1"/>
        <end position="77"/>
    </location>
</feature>
<dbReference type="EMBL" id="LK023332">
    <property type="protein sequence ID" value="CDS09418.1"/>
    <property type="molecule type" value="Genomic_DNA"/>
</dbReference>
<dbReference type="InterPro" id="IPR037069">
    <property type="entry name" value="AcylCoA_DH/ox_N_sf"/>
</dbReference>
<dbReference type="Pfam" id="PF02771">
    <property type="entry name" value="Acyl-CoA_dh_N"/>
    <property type="match status" value="1"/>
</dbReference>
<keyword evidence="5" id="KW-0479">Metal-binding</keyword>
<dbReference type="GO" id="GO:0050660">
    <property type="term" value="F:flavin adenine dinucleotide binding"/>
    <property type="evidence" value="ECO:0007669"/>
    <property type="project" value="InterPro"/>
</dbReference>
<evidence type="ECO:0000313" key="11">
    <source>
        <dbReference type="EMBL" id="CDS09418.1"/>
    </source>
</evidence>
<evidence type="ECO:0000256" key="5">
    <source>
        <dbReference type="ARBA" id="ARBA00022723"/>
    </source>
</evidence>
<gene>
    <name evidence="11" type="ORF">LRAMOSA10778</name>
</gene>
<dbReference type="GO" id="GO:0003995">
    <property type="term" value="F:acyl-CoA dehydrogenase activity"/>
    <property type="evidence" value="ECO:0007669"/>
    <property type="project" value="TreeGrafter"/>
</dbReference>
<evidence type="ECO:0000256" key="8">
    <source>
        <dbReference type="ARBA" id="ARBA00023004"/>
    </source>
</evidence>
<evidence type="ECO:0000256" key="2">
    <source>
        <dbReference type="ARBA" id="ARBA00009347"/>
    </source>
</evidence>
<evidence type="ECO:0000256" key="3">
    <source>
        <dbReference type="ARBA" id="ARBA00022617"/>
    </source>
</evidence>